<dbReference type="OrthoDB" id="5518055at2"/>
<gene>
    <name evidence="2" type="ORF">ENSA5_63760</name>
</gene>
<dbReference type="RefSeq" id="WP_106395544.1">
    <property type="nucleotide sequence ID" value="NZ_PVNK01000278.1"/>
</dbReference>
<evidence type="ECO:0000313" key="3">
    <source>
        <dbReference type="Proteomes" id="UP000237968"/>
    </source>
</evidence>
<dbReference type="PROSITE" id="PS51257">
    <property type="entry name" value="PROKAR_LIPOPROTEIN"/>
    <property type="match status" value="1"/>
</dbReference>
<evidence type="ECO:0000256" key="1">
    <source>
        <dbReference type="SAM" id="SignalP"/>
    </source>
</evidence>
<keyword evidence="1" id="KW-0732">Signal</keyword>
<reference evidence="2 3" key="1">
    <citation type="submission" date="2018-03" db="EMBL/GenBank/DDBJ databases">
        <title>Draft Genome Sequences of the Obligatory Marine Myxobacteria Enhygromyxa salina SWB005.</title>
        <authorList>
            <person name="Poehlein A."/>
            <person name="Moghaddam J.A."/>
            <person name="Harms H."/>
            <person name="Alanjari M."/>
            <person name="Koenig G.M."/>
            <person name="Daniel R."/>
            <person name="Schaeberle T.F."/>
        </authorList>
    </citation>
    <scope>NUCLEOTIDE SEQUENCE [LARGE SCALE GENOMIC DNA]</scope>
    <source>
        <strain evidence="2 3">SWB005</strain>
    </source>
</reference>
<evidence type="ECO:0000313" key="2">
    <source>
        <dbReference type="EMBL" id="PRP90573.1"/>
    </source>
</evidence>
<feature type="signal peptide" evidence="1">
    <location>
        <begin position="1"/>
        <end position="22"/>
    </location>
</feature>
<dbReference type="AlphaFoldDB" id="A0A2S9XCI3"/>
<accession>A0A2S9XCI3</accession>
<comment type="caution">
    <text evidence="2">The sequence shown here is derived from an EMBL/GenBank/DDBJ whole genome shotgun (WGS) entry which is preliminary data.</text>
</comment>
<evidence type="ECO:0008006" key="4">
    <source>
        <dbReference type="Google" id="ProtNLM"/>
    </source>
</evidence>
<feature type="chain" id="PRO_5015487896" description="Ig-like domain-containing protein" evidence="1">
    <location>
        <begin position="23"/>
        <end position="143"/>
    </location>
</feature>
<protein>
    <recommendedName>
        <fullName evidence="4">Ig-like domain-containing protein</fullName>
    </recommendedName>
</protein>
<keyword evidence="3" id="KW-1185">Reference proteome</keyword>
<name>A0A2S9XCI3_9BACT</name>
<organism evidence="2 3">
    <name type="scientific">Enhygromyxa salina</name>
    <dbReference type="NCBI Taxonomy" id="215803"/>
    <lineage>
        <taxon>Bacteria</taxon>
        <taxon>Pseudomonadati</taxon>
        <taxon>Myxococcota</taxon>
        <taxon>Polyangia</taxon>
        <taxon>Nannocystales</taxon>
        <taxon>Nannocystaceae</taxon>
        <taxon>Enhygromyxa</taxon>
    </lineage>
</organism>
<proteinExistence type="predicted"/>
<dbReference type="EMBL" id="PVNK01000278">
    <property type="protein sequence ID" value="PRP90573.1"/>
    <property type="molecule type" value="Genomic_DNA"/>
</dbReference>
<sequence length="143" mass="14790">MSRLARLIPALILILLPSLSSCGGGVCTTASCDSTLVVDYGAIVVNEPYALTINPNGQPVSVTCLDNAPDAEPLPEWLECDAGGFEITGEMAETSTISVAVVPLSTQEAVIANALVTTLVDEILQPNGPDCEPACYQRSGSVP</sequence>
<dbReference type="Proteomes" id="UP000237968">
    <property type="component" value="Unassembled WGS sequence"/>
</dbReference>